<reference evidence="3 4" key="2">
    <citation type="journal article" date="2007" name="PLoS Biol.">
        <title>Principles of genome evolution in the Drosophila melanogaster species group.</title>
        <authorList>
            <person name="Ranz J.M."/>
            <person name="Maurin D."/>
            <person name="Chan Y.S."/>
            <person name="von Grotthuss M."/>
            <person name="Hillier L.W."/>
            <person name="Roote J."/>
            <person name="Ashburner M."/>
            <person name="Bergman C.M."/>
        </authorList>
    </citation>
    <scope>NUCLEOTIDE SEQUENCE [LARGE SCALE GENOMIC DNA]</scope>
    <source>
        <strain evidence="4">Tai18E2 / Tucson 14021-0261.01</strain>
    </source>
</reference>
<dbReference type="Pfam" id="PF04979">
    <property type="entry name" value="IPP-2"/>
    <property type="match status" value="1"/>
</dbReference>
<comment type="similarity">
    <text evidence="1">Belongs to the protein phosphatase inhibitor 2 family.</text>
</comment>
<dbReference type="PANTHER" id="PTHR12398">
    <property type="entry name" value="PROTEIN PHOSPHATASE INHIBITOR"/>
    <property type="match status" value="1"/>
</dbReference>
<feature type="compositionally biased region" description="Polar residues" evidence="2">
    <location>
        <begin position="162"/>
        <end position="184"/>
    </location>
</feature>
<feature type="region of interest" description="Disordered" evidence="2">
    <location>
        <begin position="162"/>
        <end position="203"/>
    </location>
</feature>
<dbReference type="Proteomes" id="UP000002282">
    <property type="component" value="Chromosome 2R"/>
</dbReference>
<evidence type="ECO:0000256" key="2">
    <source>
        <dbReference type="SAM" id="MobiDB-lite"/>
    </source>
</evidence>
<evidence type="ECO:0000313" key="4">
    <source>
        <dbReference type="Proteomes" id="UP000002282"/>
    </source>
</evidence>
<sequence>MDGDQVRGILKSGNNSAQFSLKAAKFDEVNILATFHPVGKDYGHMIIDEPKTPFVFEDDLPKELDTTALIEKLRLTSKSEMPAFGIDGDSEESSADEDYPESVEEKVRRMEFERRRKLHYKEFYSVPLARRLIAEEFADLTSAESSIHCERVGESCEACSESNQTIDGEGSNLTKTKSSYSVSQSDERLSDHSEPEPGFSPNHHCYQKLKAELFSKQEPEELASLTHLHRLPSVVDDEPSREPRVPYPSVIPFQRNTLQDNETSRKTSTEKSAPARICKSNPDKRGGTSKKETR</sequence>
<feature type="compositionally biased region" description="Basic and acidic residues" evidence="2">
    <location>
        <begin position="281"/>
        <end position="294"/>
    </location>
</feature>
<evidence type="ECO:0000313" key="3">
    <source>
        <dbReference type="EMBL" id="EDW90189.1"/>
    </source>
</evidence>
<feature type="region of interest" description="Disordered" evidence="2">
    <location>
        <begin position="224"/>
        <end position="294"/>
    </location>
</feature>
<accession>B4P8T1</accession>
<dbReference type="EMBL" id="CM000158">
    <property type="protein sequence ID" value="EDW90189.1"/>
    <property type="molecule type" value="Genomic_DNA"/>
</dbReference>
<protein>
    <recommendedName>
        <fullName evidence="5">Protein phosphatase inhibitor 2</fullName>
    </recommendedName>
</protein>
<evidence type="ECO:0000256" key="1">
    <source>
        <dbReference type="ARBA" id="ARBA00005472"/>
    </source>
</evidence>
<dbReference type="KEGG" id="dya:Dyak_GE13145"/>
<feature type="compositionally biased region" description="Acidic residues" evidence="2">
    <location>
        <begin position="88"/>
        <end position="102"/>
    </location>
</feature>
<dbReference type="GO" id="GO:0004864">
    <property type="term" value="F:protein phosphatase inhibitor activity"/>
    <property type="evidence" value="ECO:0007669"/>
    <property type="project" value="InterPro"/>
</dbReference>
<dbReference type="AlphaFoldDB" id="B4P8T1"/>
<name>B4P8T1_DROYA</name>
<dbReference type="InterPro" id="IPR007062">
    <property type="entry name" value="PPI-2"/>
</dbReference>
<proteinExistence type="inferred from homology"/>
<dbReference type="eggNOG" id="KOG4041">
    <property type="taxonomic scope" value="Eukaryota"/>
</dbReference>
<dbReference type="GO" id="GO:0009966">
    <property type="term" value="P:regulation of signal transduction"/>
    <property type="evidence" value="ECO:0007669"/>
    <property type="project" value="InterPro"/>
</dbReference>
<dbReference type="PhylomeDB" id="B4P8T1"/>
<dbReference type="OMA" id="HPVGKDY"/>
<feature type="region of interest" description="Disordered" evidence="2">
    <location>
        <begin position="82"/>
        <end position="102"/>
    </location>
</feature>
<dbReference type="PANTHER" id="PTHR12398:SF20">
    <property type="entry name" value="PROTEIN PHOSPHATASE 1 REGULATORY INHIBITOR SUBUNIT 2"/>
    <property type="match status" value="1"/>
</dbReference>
<keyword evidence="4" id="KW-1185">Reference proteome</keyword>
<dbReference type="Gene3D" id="6.10.250.1050">
    <property type="match status" value="2"/>
</dbReference>
<gene>
    <name evidence="3" type="primary">Dyak\GE13145</name>
    <name evidence="3" type="synonym">dyak_GLEANR_13381</name>
    <name evidence="3" type="synonym">GE13145</name>
    <name evidence="3" type="ORF">Dyak_GE13145</name>
</gene>
<organism evidence="3 4">
    <name type="scientific">Drosophila yakuba</name>
    <name type="common">Fruit fly</name>
    <dbReference type="NCBI Taxonomy" id="7245"/>
    <lineage>
        <taxon>Eukaryota</taxon>
        <taxon>Metazoa</taxon>
        <taxon>Ecdysozoa</taxon>
        <taxon>Arthropoda</taxon>
        <taxon>Hexapoda</taxon>
        <taxon>Insecta</taxon>
        <taxon>Pterygota</taxon>
        <taxon>Neoptera</taxon>
        <taxon>Endopterygota</taxon>
        <taxon>Diptera</taxon>
        <taxon>Brachycera</taxon>
        <taxon>Muscomorpha</taxon>
        <taxon>Ephydroidea</taxon>
        <taxon>Drosophilidae</taxon>
        <taxon>Drosophila</taxon>
        <taxon>Sophophora</taxon>
    </lineage>
</organism>
<reference evidence="3 4" key="1">
    <citation type="journal article" date="2007" name="Nature">
        <title>Evolution of genes and genomes on the Drosophila phylogeny.</title>
        <authorList>
            <consortium name="Drosophila 12 Genomes Consortium"/>
            <person name="Clark A.G."/>
            <person name="Eisen M.B."/>
            <person name="Smith D.R."/>
            <person name="Bergman C.M."/>
            <person name="Oliver B."/>
            <person name="Markow T.A."/>
            <person name="Kaufman T.C."/>
            <person name="Kellis M."/>
            <person name="Gelbart W."/>
            <person name="Iyer V.N."/>
            <person name="Pollard D.A."/>
            <person name="Sackton T.B."/>
            <person name="Larracuente A.M."/>
            <person name="Singh N.D."/>
            <person name="Abad J.P."/>
            <person name="Abt D.N."/>
            <person name="Adryan B."/>
            <person name="Aguade M."/>
            <person name="Akashi H."/>
            <person name="Anderson W.W."/>
            <person name="Aquadro C.F."/>
            <person name="Ardell D.H."/>
            <person name="Arguello R."/>
            <person name="Artieri C.G."/>
            <person name="Barbash D.A."/>
            <person name="Barker D."/>
            <person name="Barsanti P."/>
            <person name="Batterham P."/>
            <person name="Batzoglou S."/>
            <person name="Begun D."/>
            <person name="Bhutkar A."/>
            <person name="Blanco E."/>
            <person name="Bosak S.A."/>
            <person name="Bradley R.K."/>
            <person name="Brand A.D."/>
            <person name="Brent M.R."/>
            <person name="Brooks A.N."/>
            <person name="Brown R.H."/>
            <person name="Butlin R.K."/>
            <person name="Caggese C."/>
            <person name="Calvi B.R."/>
            <person name="Bernardo de Carvalho A."/>
            <person name="Caspi A."/>
            <person name="Castrezana S."/>
            <person name="Celniker S.E."/>
            <person name="Chang J.L."/>
            <person name="Chapple C."/>
            <person name="Chatterji S."/>
            <person name="Chinwalla A."/>
            <person name="Civetta A."/>
            <person name="Clifton S.W."/>
            <person name="Comeron J.M."/>
            <person name="Costello J.C."/>
            <person name="Coyne J.A."/>
            <person name="Daub J."/>
            <person name="David R.G."/>
            <person name="Delcher A.L."/>
            <person name="Delehaunty K."/>
            <person name="Do C.B."/>
            <person name="Ebling H."/>
            <person name="Edwards K."/>
            <person name="Eickbush T."/>
            <person name="Evans J.D."/>
            <person name="Filipski A."/>
            <person name="Findeiss S."/>
            <person name="Freyhult E."/>
            <person name="Fulton L."/>
            <person name="Fulton R."/>
            <person name="Garcia A.C."/>
            <person name="Gardiner A."/>
            <person name="Garfield D.A."/>
            <person name="Garvin B.E."/>
            <person name="Gibson G."/>
            <person name="Gilbert D."/>
            <person name="Gnerre S."/>
            <person name="Godfrey J."/>
            <person name="Good R."/>
            <person name="Gotea V."/>
            <person name="Gravely B."/>
            <person name="Greenberg A.J."/>
            <person name="Griffiths-Jones S."/>
            <person name="Gross S."/>
            <person name="Guigo R."/>
            <person name="Gustafson E.A."/>
            <person name="Haerty W."/>
            <person name="Hahn M.W."/>
            <person name="Halligan D.L."/>
            <person name="Halpern A.L."/>
            <person name="Halter G.M."/>
            <person name="Han M.V."/>
            <person name="Heger A."/>
            <person name="Hillier L."/>
            <person name="Hinrichs A.S."/>
            <person name="Holmes I."/>
            <person name="Hoskins R.A."/>
            <person name="Hubisz M.J."/>
            <person name="Hultmark D."/>
            <person name="Huntley M.A."/>
            <person name="Jaffe D.B."/>
            <person name="Jagadeeshan S."/>
            <person name="Jeck W.R."/>
            <person name="Johnson J."/>
            <person name="Jones C.D."/>
            <person name="Jordan W.C."/>
            <person name="Karpen G.H."/>
            <person name="Kataoka E."/>
            <person name="Keightley P.D."/>
            <person name="Kheradpour P."/>
            <person name="Kirkness E.F."/>
            <person name="Koerich L.B."/>
            <person name="Kristiansen K."/>
            <person name="Kudrna D."/>
            <person name="Kulathinal R.J."/>
            <person name="Kumar S."/>
            <person name="Kwok R."/>
            <person name="Lander E."/>
            <person name="Langley C.H."/>
            <person name="Lapoint R."/>
            <person name="Lazzaro B.P."/>
            <person name="Lee S.J."/>
            <person name="Levesque L."/>
            <person name="Li R."/>
            <person name="Lin C.F."/>
            <person name="Lin M.F."/>
            <person name="Lindblad-Toh K."/>
            <person name="Llopart A."/>
            <person name="Long M."/>
            <person name="Low L."/>
            <person name="Lozovsky E."/>
            <person name="Lu J."/>
            <person name="Luo M."/>
            <person name="Machado C.A."/>
            <person name="Makalowski W."/>
            <person name="Marzo M."/>
            <person name="Matsuda M."/>
            <person name="Matzkin L."/>
            <person name="McAllister B."/>
            <person name="McBride C.S."/>
            <person name="McKernan B."/>
            <person name="McKernan K."/>
            <person name="Mendez-Lago M."/>
            <person name="Minx P."/>
            <person name="Mollenhauer M.U."/>
            <person name="Montooth K."/>
            <person name="Mount S.M."/>
            <person name="Mu X."/>
            <person name="Myers E."/>
            <person name="Negre B."/>
            <person name="Newfeld S."/>
            <person name="Nielsen R."/>
            <person name="Noor M.A."/>
            <person name="O'Grady P."/>
            <person name="Pachter L."/>
            <person name="Papaceit M."/>
            <person name="Parisi M.J."/>
            <person name="Parisi M."/>
            <person name="Parts L."/>
            <person name="Pedersen J.S."/>
            <person name="Pesole G."/>
            <person name="Phillippy A.M."/>
            <person name="Ponting C.P."/>
            <person name="Pop M."/>
            <person name="Porcelli D."/>
            <person name="Powell J.R."/>
            <person name="Prohaska S."/>
            <person name="Pruitt K."/>
            <person name="Puig M."/>
            <person name="Quesneville H."/>
            <person name="Ram K.R."/>
            <person name="Rand D."/>
            <person name="Rasmussen M.D."/>
            <person name="Reed L.K."/>
            <person name="Reenan R."/>
            <person name="Reily A."/>
            <person name="Remington K.A."/>
            <person name="Rieger T.T."/>
            <person name="Ritchie M.G."/>
            <person name="Robin C."/>
            <person name="Rogers Y.H."/>
            <person name="Rohde C."/>
            <person name="Rozas J."/>
            <person name="Rubenfield M.J."/>
            <person name="Ruiz A."/>
            <person name="Russo S."/>
            <person name="Salzberg S.L."/>
            <person name="Sanchez-Gracia A."/>
            <person name="Saranga D.J."/>
            <person name="Sato H."/>
            <person name="Schaeffer S.W."/>
            <person name="Schatz M.C."/>
            <person name="Schlenke T."/>
            <person name="Schwartz R."/>
            <person name="Segarra C."/>
            <person name="Singh R.S."/>
            <person name="Sirot L."/>
            <person name="Sirota M."/>
            <person name="Sisneros N.B."/>
            <person name="Smith C.D."/>
            <person name="Smith T.F."/>
            <person name="Spieth J."/>
            <person name="Stage D.E."/>
            <person name="Stark A."/>
            <person name="Stephan W."/>
            <person name="Strausberg R.L."/>
            <person name="Strempel S."/>
            <person name="Sturgill D."/>
            <person name="Sutton G."/>
            <person name="Sutton G.G."/>
            <person name="Tao W."/>
            <person name="Teichmann S."/>
            <person name="Tobari Y.N."/>
            <person name="Tomimura Y."/>
            <person name="Tsolas J.M."/>
            <person name="Valente V.L."/>
            <person name="Venter E."/>
            <person name="Venter J.C."/>
            <person name="Vicario S."/>
            <person name="Vieira F.G."/>
            <person name="Vilella A.J."/>
            <person name="Villasante A."/>
            <person name="Walenz B."/>
            <person name="Wang J."/>
            <person name="Wasserman M."/>
            <person name="Watts T."/>
            <person name="Wilson D."/>
            <person name="Wilson R.K."/>
            <person name="Wing R.A."/>
            <person name="Wolfner M.F."/>
            <person name="Wong A."/>
            <person name="Wong G.K."/>
            <person name="Wu C.I."/>
            <person name="Wu G."/>
            <person name="Yamamoto D."/>
            <person name="Yang H.P."/>
            <person name="Yang S.P."/>
            <person name="Yorke J.A."/>
            <person name="Yoshida K."/>
            <person name="Zdobnov E."/>
            <person name="Zhang P."/>
            <person name="Zhang Y."/>
            <person name="Zimin A.V."/>
            <person name="Baldwin J."/>
            <person name="Abdouelleil A."/>
            <person name="Abdulkadir J."/>
            <person name="Abebe A."/>
            <person name="Abera B."/>
            <person name="Abreu J."/>
            <person name="Acer S.C."/>
            <person name="Aftuck L."/>
            <person name="Alexander A."/>
            <person name="An P."/>
            <person name="Anderson E."/>
            <person name="Anderson S."/>
            <person name="Arachi H."/>
            <person name="Azer M."/>
            <person name="Bachantsang P."/>
            <person name="Barry A."/>
            <person name="Bayul T."/>
            <person name="Berlin A."/>
            <person name="Bessette D."/>
            <person name="Bloom T."/>
            <person name="Blye J."/>
            <person name="Boguslavskiy L."/>
            <person name="Bonnet C."/>
            <person name="Boukhgalter B."/>
            <person name="Bourzgui I."/>
            <person name="Brown A."/>
            <person name="Cahill P."/>
            <person name="Channer S."/>
            <person name="Cheshatsang Y."/>
            <person name="Chuda L."/>
            <person name="Citroen M."/>
            <person name="Collymore A."/>
            <person name="Cooke P."/>
            <person name="Costello M."/>
            <person name="D'Aco K."/>
            <person name="Daza R."/>
            <person name="De Haan G."/>
            <person name="DeGray S."/>
            <person name="DeMaso C."/>
            <person name="Dhargay N."/>
            <person name="Dooley K."/>
            <person name="Dooley E."/>
            <person name="Doricent M."/>
            <person name="Dorje P."/>
            <person name="Dorjee K."/>
            <person name="Dupes A."/>
            <person name="Elong R."/>
            <person name="Falk J."/>
            <person name="Farina A."/>
            <person name="Faro S."/>
            <person name="Ferguson D."/>
            <person name="Fisher S."/>
            <person name="Foley C.D."/>
            <person name="Franke A."/>
            <person name="Friedrich D."/>
            <person name="Gadbois L."/>
            <person name="Gearin G."/>
            <person name="Gearin C.R."/>
            <person name="Giannoukos G."/>
            <person name="Goode T."/>
            <person name="Graham J."/>
            <person name="Grandbois E."/>
            <person name="Grewal S."/>
            <person name="Gyaltsen K."/>
            <person name="Hafez N."/>
            <person name="Hagos B."/>
            <person name="Hall J."/>
            <person name="Henson C."/>
            <person name="Hollinger A."/>
            <person name="Honan T."/>
            <person name="Huard M.D."/>
            <person name="Hughes L."/>
            <person name="Hurhula B."/>
            <person name="Husby M.E."/>
            <person name="Kamat A."/>
            <person name="Kanga B."/>
            <person name="Kashin S."/>
            <person name="Khazanovich D."/>
            <person name="Kisner P."/>
            <person name="Lance K."/>
            <person name="Lara M."/>
            <person name="Lee W."/>
            <person name="Lennon N."/>
            <person name="Letendre F."/>
            <person name="LeVine R."/>
            <person name="Lipovsky A."/>
            <person name="Liu X."/>
            <person name="Liu J."/>
            <person name="Liu S."/>
            <person name="Lokyitsang T."/>
            <person name="Lokyitsang Y."/>
            <person name="Lubonja R."/>
            <person name="Lui A."/>
            <person name="MacDonald P."/>
            <person name="Magnisalis V."/>
            <person name="Maru K."/>
            <person name="Matthews C."/>
            <person name="McCusker W."/>
            <person name="McDonough S."/>
            <person name="Mehta T."/>
            <person name="Meldrim J."/>
            <person name="Meneus L."/>
            <person name="Mihai O."/>
            <person name="Mihalev A."/>
            <person name="Mihova T."/>
            <person name="Mittelman R."/>
            <person name="Mlenga V."/>
            <person name="Montmayeur A."/>
            <person name="Mulrain L."/>
            <person name="Navidi A."/>
            <person name="Naylor J."/>
            <person name="Negash T."/>
            <person name="Nguyen T."/>
            <person name="Nguyen N."/>
            <person name="Nicol R."/>
            <person name="Norbu C."/>
            <person name="Norbu N."/>
            <person name="Novod N."/>
            <person name="O'Neill B."/>
            <person name="Osman S."/>
            <person name="Markiewicz E."/>
            <person name="Oyono O.L."/>
            <person name="Patti C."/>
            <person name="Phunkhang P."/>
            <person name="Pierre F."/>
            <person name="Priest M."/>
            <person name="Raghuraman S."/>
            <person name="Rege F."/>
            <person name="Reyes R."/>
            <person name="Rise C."/>
            <person name="Rogov P."/>
            <person name="Ross K."/>
            <person name="Ryan E."/>
            <person name="Settipalli S."/>
            <person name="Shea T."/>
            <person name="Sherpa N."/>
            <person name="Shi L."/>
            <person name="Shih D."/>
            <person name="Sparrow T."/>
            <person name="Spaulding J."/>
            <person name="Stalker J."/>
            <person name="Stange-Thomann N."/>
            <person name="Stavropoulos S."/>
            <person name="Stone C."/>
            <person name="Strader C."/>
            <person name="Tesfaye S."/>
            <person name="Thomson T."/>
            <person name="Thoulutsang Y."/>
            <person name="Thoulutsang D."/>
            <person name="Topham K."/>
            <person name="Topping I."/>
            <person name="Tsamla T."/>
            <person name="Vassiliev H."/>
            <person name="Vo A."/>
            <person name="Wangchuk T."/>
            <person name="Wangdi T."/>
            <person name="Weiand M."/>
            <person name="Wilkinson J."/>
            <person name="Wilson A."/>
            <person name="Yadav S."/>
            <person name="Young G."/>
            <person name="Yu Q."/>
            <person name="Zembek L."/>
            <person name="Zhong D."/>
            <person name="Zimmer A."/>
            <person name="Zwirko Z."/>
            <person name="Jaffe D.B."/>
            <person name="Alvarez P."/>
            <person name="Brockman W."/>
            <person name="Butler J."/>
            <person name="Chin C."/>
            <person name="Gnerre S."/>
            <person name="Grabherr M."/>
            <person name="Kleber M."/>
            <person name="Mauceli E."/>
            <person name="MacCallum I."/>
        </authorList>
    </citation>
    <scope>NUCLEOTIDE SEQUENCE [LARGE SCALE GENOMIC DNA]</scope>
    <source>
        <strain evidence="4">Tai18E2 / Tucson 14021-0261.01</strain>
    </source>
</reference>
<feature type="compositionally biased region" description="Basic and acidic residues" evidence="2">
    <location>
        <begin position="185"/>
        <end position="195"/>
    </location>
</feature>
<evidence type="ECO:0008006" key="5">
    <source>
        <dbReference type="Google" id="ProtNLM"/>
    </source>
</evidence>
<dbReference type="OrthoDB" id="551302at2759"/>
<dbReference type="HOGENOM" id="CLU_084310_0_0_1"/>